<keyword evidence="1" id="KW-0812">Transmembrane</keyword>
<dbReference type="EMBL" id="FORH01000008">
    <property type="protein sequence ID" value="SFK01658.1"/>
    <property type="molecule type" value="Genomic_DNA"/>
</dbReference>
<evidence type="ECO:0000313" key="2">
    <source>
        <dbReference type="EMBL" id="SFK01658.1"/>
    </source>
</evidence>
<dbReference type="AlphaFoldDB" id="A0A1I3W226"/>
<keyword evidence="1" id="KW-1133">Transmembrane helix</keyword>
<organism evidence="2 3">
    <name type="scientific">Celeribacter neptunius</name>
    <dbReference type="NCBI Taxonomy" id="588602"/>
    <lineage>
        <taxon>Bacteria</taxon>
        <taxon>Pseudomonadati</taxon>
        <taxon>Pseudomonadota</taxon>
        <taxon>Alphaproteobacteria</taxon>
        <taxon>Rhodobacterales</taxon>
        <taxon>Roseobacteraceae</taxon>
        <taxon>Celeribacter</taxon>
    </lineage>
</organism>
<keyword evidence="1" id="KW-0472">Membrane</keyword>
<dbReference type="STRING" id="588602.SAMN04487991_3542"/>
<feature type="transmembrane region" description="Helical" evidence="1">
    <location>
        <begin position="106"/>
        <end position="124"/>
    </location>
</feature>
<evidence type="ECO:0000313" key="3">
    <source>
        <dbReference type="Proteomes" id="UP000199630"/>
    </source>
</evidence>
<sequence length="341" mass="37866">MLWRRLFSDLSAWLTGLLSLLAASVVLGIAGRWVYHENWGNAGLSAAISALQGGFALLLLLQSGLSRFERYFSGRRLRLAMFILLWLFFTMLTFQSQPFVDLFGPWFQELALMALPLVTFGFLLSHVRPGLAYSGMEARVKPPGILGELRWFKSRRDVRQKGWLSLLVNLLALLPLFFIYGGIFLHSLPTERGFQLMKSLGLAYAAYVIVLLLLVFLRAQACSGEGPALRLKTPIFAWTVTLIYLLSPFIMRPASTIVWVSNFVTENPVETHEYRVLGAASMRSKFTCKTPLKVQLVPETETGIVCVGAALEKAARPGQTLTVRGEAGPFGVSPQSHGLLN</sequence>
<feature type="transmembrane region" description="Helical" evidence="1">
    <location>
        <begin position="231"/>
        <end position="251"/>
    </location>
</feature>
<accession>A0A1I3W226</accession>
<protein>
    <submittedName>
        <fullName evidence="2">Uncharacterized protein</fullName>
    </submittedName>
</protein>
<proteinExistence type="predicted"/>
<evidence type="ECO:0000256" key="1">
    <source>
        <dbReference type="SAM" id="Phobius"/>
    </source>
</evidence>
<dbReference type="Proteomes" id="UP000199630">
    <property type="component" value="Unassembled WGS sequence"/>
</dbReference>
<feature type="transmembrane region" description="Helical" evidence="1">
    <location>
        <begin position="200"/>
        <end position="219"/>
    </location>
</feature>
<feature type="transmembrane region" description="Helical" evidence="1">
    <location>
        <begin position="163"/>
        <end position="188"/>
    </location>
</feature>
<feature type="transmembrane region" description="Helical" evidence="1">
    <location>
        <begin position="44"/>
        <end position="65"/>
    </location>
</feature>
<feature type="transmembrane region" description="Helical" evidence="1">
    <location>
        <begin position="77"/>
        <end position="94"/>
    </location>
</feature>
<name>A0A1I3W226_9RHOB</name>
<reference evidence="3" key="1">
    <citation type="submission" date="2016-10" db="EMBL/GenBank/DDBJ databases">
        <authorList>
            <person name="Varghese N."/>
            <person name="Submissions S."/>
        </authorList>
    </citation>
    <scope>NUCLEOTIDE SEQUENCE [LARGE SCALE GENOMIC DNA]</scope>
    <source>
        <strain evidence="3">DSM 26471</strain>
    </source>
</reference>
<keyword evidence="3" id="KW-1185">Reference proteome</keyword>
<gene>
    <name evidence="2" type="ORF">SAMN04487991_3542</name>
</gene>